<organism evidence="1 2">
    <name type="scientific">Citrullus colocynthis</name>
    <name type="common">colocynth</name>
    <dbReference type="NCBI Taxonomy" id="252529"/>
    <lineage>
        <taxon>Eukaryota</taxon>
        <taxon>Viridiplantae</taxon>
        <taxon>Streptophyta</taxon>
        <taxon>Embryophyta</taxon>
        <taxon>Tracheophyta</taxon>
        <taxon>Spermatophyta</taxon>
        <taxon>Magnoliopsida</taxon>
        <taxon>eudicotyledons</taxon>
        <taxon>Gunneridae</taxon>
        <taxon>Pentapetalae</taxon>
        <taxon>rosids</taxon>
        <taxon>fabids</taxon>
        <taxon>Cucurbitales</taxon>
        <taxon>Cucurbitaceae</taxon>
        <taxon>Benincaseae</taxon>
        <taxon>Citrullus</taxon>
    </lineage>
</organism>
<proteinExistence type="predicted"/>
<accession>A0ABP0YNW1</accession>
<feature type="non-terminal residue" evidence="1">
    <location>
        <position position="67"/>
    </location>
</feature>
<reference evidence="1 2" key="1">
    <citation type="submission" date="2024-03" db="EMBL/GenBank/DDBJ databases">
        <authorList>
            <person name="Gkanogiannis A."/>
            <person name="Becerra Lopez-Lavalle L."/>
        </authorList>
    </citation>
    <scope>NUCLEOTIDE SEQUENCE [LARGE SCALE GENOMIC DNA]</scope>
</reference>
<keyword evidence="2" id="KW-1185">Reference proteome</keyword>
<dbReference type="EMBL" id="OZ021739">
    <property type="protein sequence ID" value="CAK9322059.1"/>
    <property type="molecule type" value="Genomic_DNA"/>
</dbReference>
<dbReference type="Proteomes" id="UP001642487">
    <property type="component" value="Chromosome 5"/>
</dbReference>
<name>A0ABP0YNW1_9ROSI</name>
<evidence type="ECO:0000313" key="1">
    <source>
        <dbReference type="EMBL" id="CAK9322059.1"/>
    </source>
</evidence>
<sequence>VAALSSLSLCNFLYSLDFVSFTWKPQAKGFIGKSRNQCTYDEFSQGWWIHCERESAMGLYFQSFVLV</sequence>
<protein>
    <submittedName>
        <fullName evidence="1">Uncharacterized protein</fullName>
    </submittedName>
</protein>
<gene>
    <name evidence="1" type="ORF">CITCOLO1_LOCUS14170</name>
</gene>
<evidence type="ECO:0000313" key="2">
    <source>
        <dbReference type="Proteomes" id="UP001642487"/>
    </source>
</evidence>